<feature type="region of interest" description="Disordered" evidence="1">
    <location>
        <begin position="255"/>
        <end position="277"/>
    </location>
</feature>
<evidence type="ECO:0000256" key="1">
    <source>
        <dbReference type="SAM" id="MobiDB-lite"/>
    </source>
</evidence>
<organism evidence="2 3">
    <name type="scientific">Pseudomonas aeruginosa</name>
    <dbReference type="NCBI Taxonomy" id="287"/>
    <lineage>
        <taxon>Bacteria</taxon>
        <taxon>Pseudomonadati</taxon>
        <taxon>Pseudomonadota</taxon>
        <taxon>Gammaproteobacteria</taxon>
        <taxon>Pseudomonadales</taxon>
        <taxon>Pseudomonadaceae</taxon>
        <taxon>Pseudomonas</taxon>
    </lineage>
</organism>
<dbReference type="AlphaFoldDB" id="A0A3M5D6N9"/>
<gene>
    <name evidence="2" type="ORF">ALP65_04686</name>
</gene>
<dbReference type="Proteomes" id="UP000270834">
    <property type="component" value="Unassembled WGS sequence"/>
</dbReference>
<evidence type="ECO:0000313" key="3">
    <source>
        <dbReference type="Proteomes" id="UP000270834"/>
    </source>
</evidence>
<name>A0A3M5D6N9_PSEAI</name>
<feature type="compositionally biased region" description="Basic and acidic residues" evidence="1">
    <location>
        <begin position="255"/>
        <end position="272"/>
    </location>
</feature>
<protein>
    <submittedName>
        <fullName evidence="2">Uncharacterized protein</fullName>
    </submittedName>
</protein>
<reference evidence="2 3" key="1">
    <citation type="submission" date="2018-08" db="EMBL/GenBank/DDBJ databases">
        <title>Recombination of ecologically and evolutionarily significant loci maintains genetic cohesion in the Pseudomonas syringae species complex.</title>
        <authorList>
            <person name="Dillon M."/>
            <person name="Thakur S."/>
            <person name="Almeida R.N.D."/>
            <person name="Weir B.S."/>
            <person name="Guttman D.S."/>
        </authorList>
    </citation>
    <scope>NUCLEOTIDE SEQUENCE [LARGE SCALE GENOMIC DNA]</scope>
    <source>
        <strain evidence="2 3">ICMP 7846</strain>
    </source>
</reference>
<sequence length="549" mass="57906">MRAEWLPRPSNPARASCCCSEGLAIDHLDIALARLARVGKDARVLHRVAREERNVGAADPVQGEALVETHGVLEGDQMVHQALADLPLGQTAAIDAEGLGDHLEAFRRGAVVERHHVFDQRRVAQAVGQVEIAAEAVRHGMHRAEDGVGEGQPGLHAPKHDLLAQGDVAGIGDHLYQIAIDQAHRFQRVGIGQRPVAGGDERLDGVYQCIDAGTGRKEGIHGQRGFRVDQRDVRHNRLAHHGELHALVLVGNDHELRDVRRSPGGGRDQDQRRTRHPQPVDAFELEDAAVMGGDDADALGAIHRAAAAHRDDHIAALAAIELGAEHHLVDPGVGRNVGIQAVVDALPLQACLDVGDPAGGEHAGVGDQQDLARTEGLHVVGDAVPAAGAEDDLGRDEFTQLAEVVAHLTDHSYCYRTLPAAYCIRRLLQCDLGGPFNPPAGPGRSAIPPAAHGRDWPAGGNRGAPADSGGTPRARRCAAGRRPSPRSAPAPPPRRARPGRTLPARGYARPEAPGCAPGSDGAGAAGRQSASRGSHPRTCGCNAPVPTDR</sequence>
<feature type="region of interest" description="Disordered" evidence="1">
    <location>
        <begin position="441"/>
        <end position="549"/>
    </location>
</feature>
<proteinExistence type="predicted"/>
<comment type="caution">
    <text evidence="2">The sequence shown here is derived from an EMBL/GenBank/DDBJ whole genome shotgun (WGS) entry which is preliminary data.</text>
</comment>
<evidence type="ECO:0000313" key="2">
    <source>
        <dbReference type="EMBL" id="RMS45596.1"/>
    </source>
</evidence>
<dbReference type="EMBL" id="RBSQ01001305">
    <property type="protein sequence ID" value="RMS45596.1"/>
    <property type="molecule type" value="Genomic_DNA"/>
</dbReference>
<accession>A0A3M5D6N9</accession>